<evidence type="ECO:0000313" key="2">
    <source>
        <dbReference type="Ensembl" id="ENSSDUP00000025261.1"/>
    </source>
</evidence>
<dbReference type="PROSITE" id="PS51910">
    <property type="entry name" value="GH18_2"/>
    <property type="match status" value="1"/>
</dbReference>
<evidence type="ECO:0000259" key="1">
    <source>
        <dbReference type="PROSITE" id="PS51910"/>
    </source>
</evidence>
<organism evidence="2 3">
    <name type="scientific">Seriola dumerili</name>
    <name type="common">Greater amberjack</name>
    <name type="synonym">Caranx dumerili</name>
    <dbReference type="NCBI Taxonomy" id="41447"/>
    <lineage>
        <taxon>Eukaryota</taxon>
        <taxon>Metazoa</taxon>
        <taxon>Chordata</taxon>
        <taxon>Craniata</taxon>
        <taxon>Vertebrata</taxon>
        <taxon>Euteleostomi</taxon>
        <taxon>Actinopterygii</taxon>
        <taxon>Neopterygii</taxon>
        <taxon>Teleostei</taxon>
        <taxon>Neoteleostei</taxon>
        <taxon>Acanthomorphata</taxon>
        <taxon>Carangaria</taxon>
        <taxon>Carangiformes</taxon>
        <taxon>Carangidae</taxon>
        <taxon>Seriola</taxon>
    </lineage>
</organism>
<reference evidence="2" key="1">
    <citation type="submission" date="2025-08" db="UniProtKB">
        <authorList>
            <consortium name="Ensembl"/>
        </authorList>
    </citation>
    <scope>IDENTIFICATION</scope>
</reference>
<dbReference type="InterPro" id="IPR001223">
    <property type="entry name" value="Glyco_hydro18_cat"/>
</dbReference>
<evidence type="ECO:0000313" key="3">
    <source>
        <dbReference type="Proteomes" id="UP000261420"/>
    </source>
</evidence>
<dbReference type="GO" id="GO:0005975">
    <property type="term" value="P:carbohydrate metabolic process"/>
    <property type="evidence" value="ECO:0007669"/>
    <property type="project" value="InterPro"/>
</dbReference>
<dbReference type="Pfam" id="PF00704">
    <property type="entry name" value="Glyco_hydro_18"/>
    <property type="match status" value="1"/>
</dbReference>
<accession>A0A3B4V3I9</accession>
<dbReference type="SUPFAM" id="SSF51445">
    <property type="entry name" value="(Trans)glycosidases"/>
    <property type="match status" value="1"/>
</dbReference>
<reference evidence="2" key="2">
    <citation type="submission" date="2025-09" db="UniProtKB">
        <authorList>
            <consortium name="Ensembl"/>
        </authorList>
    </citation>
    <scope>IDENTIFICATION</scope>
</reference>
<protein>
    <recommendedName>
        <fullName evidence="1">GH18 domain-containing protein</fullName>
    </recommendedName>
</protein>
<dbReference type="Gene3D" id="3.20.20.80">
    <property type="entry name" value="Glycosidases"/>
    <property type="match status" value="1"/>
</dbReference>
<sequence length="70" mass="7839">MVSTQTTRTEFIQSAITLLRTYGFDGLSLEWWFPSNPGCKNGVAMVCAVPGDSISLIILYWDKLCLNHLD</sequence>
<dbReference type="GeneTree" id="ENSGT00940000178113"/>
<proteinExistence type="predicted"/>
<dbReference type="AlphaFoldDB" id="A0A3B4V3I9"/>
<dbReference type="Ensembl" id="ENSSDUT00000025724.1">
    <property type="protein sequence ID" value="ENSSDUP00000025261.1"/>
    <property type="gene ID" value="ENSSDUG00000018343.1"/>
</dbReference>
<dbReference type="Proteomes" id="UP000261420">
    <property type="component" value="Unplaced"/>
</dbReference>
<name>A0A3B4V3I9_SERDU</name>
<keyword evidence="3" id="KW-1185">Reference proteome</keyword>
<feature type="domain" description="GH18" evidence="1">
    <location>
        <begin position="1"/>
        <end position="70"/>
    </location>
</feature>
<dbReference type="InterPro" id="IPR017853">
    <property type="entry name" value="GH"/>
</dbReference>